<dbReference type="InterPro" id="IPR041657">
    <property type="entry name" value="HTH_17"/>
</dbReference>
<organism evidence="2 3">
    <name type="scientific">Mycolicibacterium fallax</name>
    <name type="common">Mycobacterium fallax</name>
    <dbReference type="NCBI Taxonomy" id="1793"/>
    <lineage>
        <taxon>Bacteria</taxon>
        <taxon>Bacillati</taxon>
        <taxon>Actinomycetota</taxon>
        <taxon>Actinomycetes</taxon>
        <taxon>Mycobacteriales</taxon>
        <taxon>Mycobacteriaceae</taxon>
        <taxon>Mycolicibacterium</taxon>
    </lineage>
</organism>
<feature type="domain" description="Helix-turn-helix" evidence="1">
    <location>
        <begin position="11"/>
        <end position="58"/>
    </location>
</feature>
<keyword evidence="3" id="KW-1185">Reference proteome</keyword>
<dbReference type="GO" id="GO:0003677">
    <property type="term" value="F:DNA binding"/>
    <property type="evidence" value="ECO:0007669"/>
    <property type="project" value="InterPro"/>
</dbReference>
<protein>
    <recommendedName>
        <fullName evidence="1">Helix-turn-helix domain-containing protein</fullName>
    </recommendedName>
</protein>
<dbReference type="AlphaFoldDB" id="A0A1X1QZ61"/>
<accession>A0A1X1QZ61</accession>
<comment type="caution">
    <text evidence="2">The sequence shown here is derived from an EMBL/GenBank/DDBJ whole genome shotgun (WGS) entry which is preliminary data.</text>
</comment>
<dbReference type="Pfam" id="PF12728">
    <property type="entry name" value="HTH_17"/>
    <property type="match status" value="1"/>
</dbReference>
<proteinExistence type="predicted"/>
<dbReference type="OrthoDB" id="4870800at2"/>
<evidence type="ECO:0000313" key="2">
    <source>
        <dbReference type="EMBL" id="ORU96772.1"/>
    </source>
</evidence>
<dbReference type="InterPro" id="IPR010093">
    <property type="entry name" value="SinI_DNA-bd"/>
</dbReference>
<dbReference type="STRING" id="1793.AWC04_19590"/>
<name>A0A1X1QZ61_MYCFA</name>
<evidence type="ECO:0000259" key="1">
    <source>
        <dbReference type="Pfam" id="PF12728"/>
    </source>
</evidence>
<evidence type="ECO:0000313" key="3">
    <source>
        <dbReference type="Proteomes" id="UP000193484"/>
    </source>
</evidence>
<gene>
    <name evidence="2" type="ORF">AWC04_19590</name>
</gene>
<reference evidence="2 3" key="1">
    <citation type="submission" date="2016-01" db="EMBL/GenBank/DDBJ databases">
        <title>The new phylogeny of the genus Mycobacterium.</title>
        <authorList>
            <person name="Tarcisio F."/>
            <person name="Conor M."/>
            <person name="Antonella G."/>
            <person name="Elisabetta G."/>
            <person name="Giulia F.S."/>
            <person name="Sara T."/>
            <person name="Anna F."/>
            <person name="Clotilde B."/>
            <person name="Roberto B."/>
            <person name="Veronica D.S."/>
            <person name="Fabio R."/>
            <person name="Monica P."/>
            <person name="Olivier J."/>
            <person name="Enrico T."/>
            <person name="Nicola S."/>
        </authorList>
    </citation>
    <scope>NUCLEOTIDE SEQUENCE [LARGE SCALE GENOMIC DNA]</scope>
    <source>
        <strain evidence="2 3">DSM 44179</strain>
    </source>
</reference>
<dbReference type="EMBL" id="LQOJ01000073">
    <property type="protein sequence ID" value="ORU96772.1"/>
    <property type="molecule type" value="Genomic_DNA"/>
</dbReference>
<sequence>MTTTAIEPELISVDQLAARWSVHPDTVRALIAGGRLKSVRVGRLLRIRREAAEAYLAGAA</sequence>
<dbReference type="Proteomes" id="UP000193484">
    <property type="component" value="Unassembled WGS sequence"/>
</dbReference>
<dbReference type="NCBIfam" id="TIGR01764">
    <property type="entry name" value="excise"/>
    <property type="match status" value="1"/>
</dbReference>
<dbReference type="RefSeq" id="WP_085100762.1">
    <property type="nucleotide sequence ID" value="NZ_AP022603.1"/>
</dbReference>